<dbReference type="InterPro" id="IPR029039">
    <property type="entry name" value="Flavoprotein-like_sf"/>
</dbReference>
<keyword evidence="4" id="KW-1185">Reference proteome</keyword>
<dbReference type="RefSeq" id="WP_269881029.1">
    <property type="nucleotide sequence ID" value="NZ_JAQAGZ010000005.1"/>
</dbReference>
<evidence type="ECO:0000313" key="4">
    <source>
        <dbReference type="Proteomes" id="UP001527882"/>
    </source>
</evidence>
<dbReference type="PANTHER" id="PTHR47307">
    <property type="entry name" value="GLUTATHIONE-REGULATED POTASSIUM-EFFLUX SYSTEM ANCILLARY PROTEIN KEFG"/>
    <property type="match status" value="1"/>
</dbReference>
<dbReference type="PANTHER" id="PTHR47307:SF1">
    <property type="entry name" value="GLUTATHIONE-REGULATED POTASSIUM-EFFLUX SYSTEM ANCILLARY PROTEIN KEFG"/>
    <property type="match status" value="1"/>
</dbReference>
<dbReference type="InterPro" id="IPR003680">
    <property type="entry name" value="Flavodoxin_fold"/>
</dbReference>
<sequence length="175" mass="19762">MTQAKTLVILVRPNLEQSRVNRRLAAAAAALGSVTVHDLYRHYPVFRVDVEKEQKLLLAHERVVFQFPFYWYSAPALLKQWFDEVLTYGWAYGSGGDKLHGKEFGLALSTGGPQEAYQAGGYNRYAISELTKPFQATSNLIGMRFLPSFVLNGVRTLPDEQLELAVGRYAEYLTK</sequence>
<name>A0ABT4Q6T0_9BACL</name>
<reference evidence="3 4" key="1">
    <citation type="submission" date="2022-12" db="EMBL/GenBank/DDBJ databases">
        <title>Draft genome sequence of Paenibacillus sp. dW9.</title>
        <authorList>
            <person name="Choi E.-W."/>
            <person name="Kim D.-U."/>
        </authorList>
    </citation>
    <scope>NUCLEOTIDE SEQUENCE [LARGE SCALE GENOMIC DNA]</scope>
    <source>
        <strain evidence="4">dW9</strain>
    </source>
</reference>
<organism evidence="3 4">
    <name type="scientific">Paenibacillus gyeongsangnamensis</name>
    <dbReference type="NCBI Taxonomy" id="3388067"/>
    <lineage>
        <taxon>Bacteria</taxon>
        <taxon>Bacillati</taxon>
        <taxon>Bacillota</taxon>
        <taxon>Bacilli</taxon>
        <taxon>Bacillales</taxon>
        <taxon>Paenibacillaceae</taxon>
        <taxon>Paenibacillus</taxon>
    </lineage>
</organism>
<dbReference type="EMBL" id="JAQAGZ010000005">
    <property type="protein sequence ID" value="MCZ8512580.1"/>
    <property type="molecule type" value="Genomic_DNA"/>
</dbReference>
<dbReference type="Proteomes" id="UP001527882">
    <property type="component" value="Unassembled WGS sequence"/>
</dbReference>
<evidence type="ECO:0000259" key="2">
    <source>
        <dbReference type="Pfam" id="PF02525"/>
    </source>
</evidence>
<keyword evidence="1" id="KW-0560">Oxidoreductase</keyword>
<evidence type="ECO:0000256" key="1">
    <source>
        <dbReference type="ARBA" id="ARBA00023002"/>
    </source>
</evidence>
<dbReference type="InterPro" id="IPR046980">
    <property type="entry name" value="KefG/KefF"/>
</dbReference>
<protein>
    <submittedName>
        <fullName evidence="3">NAD(P)H-dependent oxidoreductase</fullName>
    </submittedName>
</protein>
<evidence type="ECO:0000313" key="3">
    <source>
        <dbReference type="EMBL" id="MCZ8512580.1"/>
    </source>
</evidence>
<accession>A0ABT4Q6T0</accession>
<proteinExistence type="predicted"/>
<gene>
    <name evidence="3" type="ORF">O9H85_09175</name>
</gene>
<feature type="domain" description="Flavodoxin-like fold" evidence="2">
    <location>
        <begin position="5"/>
        <end position="172"/>
    </location>
</feature>
<comment type="caution">
    <text evidence="3">The sequence shown here is derived from an EMBL/GenBank/DDBJ whole genome shotgun (WGS) entry which is preliminary data.</text>
</comment>
<dbReference type="Gene3D" id="3.40.50.360">
    <property type="match status" value="1"/>
</dbReference>
<dbReference type="SUPFAM" id="SSF52218">
    <property type="entry name" value="Flavoproteins"/>
    <property type="match status" value="1"/>
</dbReference>
<dbReference type="Pfam" id="PF02525">
    <property type="entry name" value="Flavodoxin_2"/>
    <property type="match status" value="1"/>
</dbReference>